<dbReference type="AlphaFoldDB" id="A0A0K3CQ24"/>
<evidence type="ECO:0000313" key="2">
    <source>
        <dbReference type="EMBL" id="CTR11103.1"/>
    </source>
</evidence>
<evidence type="ECO:0000313" key="3">
    <source>
        <dbReference type="EMBL" id="PRQ70586.1"/>
    </source>
</evidence>
<feature type="region of interest" description="Disordered" evidence="1">
    <location>
        <begin position="94"/>
        <end position="135"/>
    </location>
</feature>
<feature type="compositionally biased region" description="Low complexity" evidence="1">
    <location>
        <begin position="94"/>
        <end position="118"/>
    </location>
</feature>
<dbReference type="EMBL" id="LCTV02000015">
    <property type="protein sequence ID" value="PRQ70586.1"/>
    <property type="molecule type" value="Genomic_DNA"/>
</dbReference>
<feature type="region of interest" description="Disordered" evidence="1">
    <location>
        <begin position="1"/>
        <end position="21"/>
    </location>
</feature>
<sequence length="445" mass="45562">MDAGQEPAALPKPIERLGGLQEGGEARGLVVEADGAGAGGVTGVGPVPQGVAGLVNGSLAAEVEGEQLTTAGLAVSRDESAEIGKASLDEFSASAQNAEASSSSTIAAQGSSGQAQNAMNGTAEVPNSNGADSSTSAKLALSILTATATNGTTGSSPLSPLTPVTDSSDEDAKPSKGKGRARSDSPASSSTKRRRTRSPPPYTLPLPPPPPFLVNSGSAQDDAPLGANYRKWSDQEDAYLLTLRASGYTFEQIAELVGRSNTAVSIRFYALKRRQKEHAAQAKKEETDAAEVSQLLLGAVSNGFGGVGESSLWTIDGQPVLVGPSSGFGVSNGLTATPPLPIASTSAFLPLPPAPSASVPAPPVILPPPIRKTSSIRHYTAEEDDLVCQYRQEGFSAAAIGKKLDRSTNSIYNRLTALASMGRDVKPRKKTKAKKEEDGGEASAS</sequence>
<feature type="compositionally biased region" description="Polar residues" evidence="1">
    <location>
        <begin position="125"/>
        <end position="135"/>
    </location>
</feature>
<name>A0A0K3CQ24_RHOTO</name>
<protein>
    <submittedName>
        <fullName evidence="2 3">Proteophosphoglycan ppg4</fullName>
    </submittedName>
</protein>
<dbReference type="Proteomes" id="UP000199069">
    <property type="component" value="Unassembled WGS sequence"/>
</dbReference>
<evidence type="ECO:0000256" key="1">
    <source>
        <dbReference type="SAM" id="MobiDB-lite"/>
    </source>
</evidence>
<evidence type="ECO:0000313" key="4">
    <source>
        <dbReference type="Proteomes" id="UP000199069"/>
    </source>
</evidence>
<dbReference type="OrthoDB" id="2527659at2759"/>
<dbReference type="Proteomes" id="UP000239560">
    <property type="component" value="Unassembled WGS sequence"/>
</dbReference>
<feature type="compositionally biased region" description="Pro residues" evidence="1">
    <location>
        <begin position="198"/>
        <end position="212"/>
    </location>
</feature>
<feature type="region of interest" description="Disordered" evidence="1">
    <location>
        <begin position="422"/>
        <end position="445"/>
    </location>
</feature>
<feature type="compositionally biased region" description="Polar residues" evidence="1">
    <location>
        <begin position="157"/>
        <end position="166"/>
    </location>
</feature>
<organism evidence="2 4">
    <name type="scientific">Rhodotorula toruloides</name>
    <name type="common">Yeast</name>
    <name type="synonym">Rhodosporidium toruloides</name>
    <dbReference type="NCBI Taxonomy" id="5286"/>
    <lineage>
        <taxon>Eukaryota</taxon>
        <taxon>Fungi</taxon>
        <taxon>Dikarya</taxon>
        <taxon>Basidiomycota</taxon>
        <taxon>Pucciniomycotina</taxon>
        <taxon>Microbotryomycetes</taxon>
        <taxon>Sporidiobolales</taxon>
        <taxon>Sporidiobolaceae</taxon>
        <taxon>Rhodotorula</taxon>
    </lineage>
</organism>
<reference evidence="2 4" key="1">
    <citation type="submission" date="2015-07" db="EMBL/GenBank/DDBJ databases">
        <authorList>
            <person name="Cajimat M.N.B."/>
            <person name="Milazzo M.L."/>
            <person name="Fulhorst C.F."/>
        </authorList>
    </citation>
    <scope>NUCLEOTIDE SEQUENCE [LARGE SCALE GENOMIC DNA]</scope>
    <source>
        <strain evidence="2">Single colony</strain>
    </source>
</reference>
<accession>A0A0K3CQ24</accession>
<keyword evidence="4" id="KW-1185">Reference proteome</keyword>
<gene>
    <name evidence="2" type="primary">FGENESH: predicted gene_15.245</name>
    <name evidence="3" type="ORF">AAT19DRAFT_11335</name>
    <name evidence="2" type="ORF">BN2166_0069640</name>
</gene>
<reference evidence="3 5" key="2">
    <citation type="journal article" date="2018" name="Elife">
        <title>Functional genomics of lipid metabolism in the oleaginous yeast Rhodosporidium toruloides.</title>
        <authorList>
            <person name="Coradetti S.T."/>
            <person name="Pinel D."/>
            <person name="Geiselman G."/>
            <person name="Ito M."/>
            <person name="Mondo S."/>
            <person name="Reilly M.C."/>
            <person name="Cheng Y.F."/>
            <person name="Bauer S."/>
            <person name="Grigoriev I."/>
            <person name="Gladden J.M."/>
            <person name="Simmons B.A."/>
            <person name="Brem R."/>
            <person name="Arkin A.P."/>
            <person name="Skerker J.M."/>
        </authorList>
    </citation>
    <scope>NUCLEOTIDE SEQUENCE [LARGE SCALE GENOMIC DNA]</scope>
    <source>
        <strain evidence="3 5">NBRC 0880</strain>
    </source>
</reference>
<evidence type="ECO:0000313" key="5">
    <source>
        <dbReference type="Proteomes" id="UP000239560"/>
    </source>
</evidence>
<proteinExistence type="predicted"/>
<feature type="region of interest" description="Disordered" evidence="1">
    <location>
        <begin position="148"/>
        <end position="220"/>
    </location>
</feature>
<dbReference type="EMBL" id="CWKI01000015">
    <property type="protein sequence ID" value="CTR11103.1"/>
    <property type="molecule type" value="Genomic_DNA"/>
</dbReference>